<dbReference type="CDD" id="cd00782">
    <property type="entry name" value="MutL_Trans"/>
    <property type="match status" value="1"/>
</dbReference>
<dbReference type="Gene3D" id="3.30.1370.100">
    <property type="entry name" value="MutL, C-terminal domain, regulatory subdomain"/>
    <property type="match status" value="1"/>
</dbReference>
<evidence type="ECO:0000259" key="5">
    <source>
        <dbReference type="SMART" id="SM01340"/>
    </source>
</evidence>
<dbReference type="InterPro" id="IPR042121">
    <property type="entry name" value="MutL_C_regsub"/>
</dbReference>
<dbReference type="GO" id="GO:0032389">
    <property type="term" value="C:MutLalpha complex"/>
    <property type="evidence" value="ECO:0007669"/>
    <property type="project" value="TreeGrafter"/>
</dbReference>
<feature type="region of interest" description="Disordered" evidence="3">
    <location>
        <begin position="330"/>
        <end position="382"/>
    </location>
</feature>
<dbReference type="GO" id="GO:0005524">
    <property type="term" value="F:ATP binding"/>
    <property type="evidence" value="ECO:0007669"/>
    <property type="project" value="InterPro"/>
</dbReference>
<feature type="domain" description="DNA mismatch repair protein S5" evidence="5">
    <location>
        <begin position="186"/>
        <end position="304"/>
    </location>
</feature>
<dbReference type="PANTHER" id="PTHR10073">
    <property type="entry name" value="DNA MISMATCH REPAIR PROTEIN MLH, PMS, MUTL"/>
    <property type="match status" value="1"/>
</dbReference>
<dbReference type="SUPFAM" id="SSF118116">
    <property type="entry name" value="DNA mismatch repair protein MutL"/>
    <property type="match status" value="1"/>
</dbReference>
<evidence type="ECO:0000313" key="7">
    <source>
        <dbReference type="Proteomes" id="UP000236319"/>
    </source>
</evidence>
<reference evidence="6 7" key="1">
    <citation type="journal article" date="2017" name="BMC Genomics">
        <title>Whole-genome assembly of Babesia ovata and comparative genomics between closely related pathogens.</title>
        <authorList>
            <person name="Yamagishi J."/>
            <person name="Asada M."/>
            <person name="Hakimi H."/>
            <person name="Tanaka T.Q."/>
            <person name="Sugimoto C."/>
            <person name="Kawazu S."/>
        </authorList>
    </citation>
    <scope>NUCLEOTIDE SEQUENCE [LARGE SCALE GENOMIC DNA]</scope>
    <source>
        <strain evidence="6 7">Miyake</strain>
    </source>
</reference>
<sequence length="924" mass="102222">MSITDLSSDRTASHRSLQVIAEVKCVVRELVENAIDAGANDIGVFSPFVSTMAAVVKLIDNGTTAIRVVDNGHGIKESNFEQLADEDMGWELKFKPDGTLQEKNRVATKVGTTVTCRNLFEPYPVRRNLLLKAAKSHLSGTVGIVQQYALIHPEIRFAVSNVSSSSYQLQSLFTSPGNCKTIREVSEQIFGSNFVKNVVDVSLSGDGWSVEGVISTPQTGRQSKDIQILFVNRRPVDEMKKIKRCLKDVHRQFSSKNNVAYILNLAIDCHQVDVNLAPDKRRLFLMQEEIITQQLKQRMVELYMMKMAKGSLTNDPLSLKQMQFSVSGDLEHDGKTVSHGARAESVGRDRSVYEATQSAPSNDESTADVISSQGKNQLAAQDEVASQTQLGLSTGISQQTSAKLTLVKADVYVDGNASESVNPTIKARETVRTGESNSAKHSPALRPKSVRARDTESHQQLLDSFIMQPNNKTKPSTPHVSTDEYESEPRHDYNDATSVNSYDAQNTAAKASVQSNMPLPSEGSTVGTQSSQIEMHLDTSNDCTVNQSSGIARGDIGVSQLQPGDEANGGVYGHTEMGSQKCTQESAMRSDPEVFNHGNSSQGHDDVKLDDSVNILSQAAATQESVSDGCFFNDDVLKVNMSRLYNDNVYTTISQRTLKRNNYSENVPMLSDYGMMDPNVFLKMKICGQFNNGFIVAKLEGTELHTEEIQYSIYLIDPHAADEKTKFEQYNANVKIHKQPLVQPRRVDLSPFHQQVVLANIELLKENGFEAFLVPKTETSDEPKAGAQEPGIYLRSFPQLMGQILGEEDFVSFVHDLAQNGAPAPKDNKSNDARNFLWGSNTILPRPKRIWNILATRYFRVVVHDVECRACKNAVKLGEPLSVKQMEKIKRGLASLIHPWNCPHGRPTMKCLITTEQMKKIING</sequence>
<evidence type="ECO:0000256" key="1">
    <source>
        <dbReference type="ARBA" id="ARBA00006082"/>
    </source>
</evidence>
<dbReference type="InterPro" id="IPR014721">
    <property type="entry name" value="Ribsml_uS5_D2-typ_fold_subgr"/>
</dbReference>
<dbReference type="SMART" id="SM01340">
    <property type="entry name" value="DNA_mis_repair"/>
    <property type="match status" value="1"/>
</dbReference>
<dbReference type="SMART" id="SM00853">
    <property type="entry name" value="MutL_C"/>
    <property type="match status" value="1"/>
</dbReference>
<proteinExistence type="inferred from homology"/>
<dbReference type="Gene3D" id="3.30.1540.20">
    <property type="entry name" value="MutL, C-terminal domain, dimerisation subdomain"/>
    <property type="match status" value="1"/>
</dbReference>
<evidence type="ECO:0000259" key="4">
    <source>
        <dbReference type="SMART" id="SM00853"/>
    </source>
</evidence>
<dbReference type="VEuPathDB" id="PiroplasmaDB:BOVATA_039540"/>
<feature type="compositionally biased region" description="Polar residues" evidence="3">
    <location>
        <begin position="458"/>
        <end position="480"/>
    </location>
</feature>
<dbReference type="OrthoDB" id="10263226at2759"/>
<dbReference type="Pfam" id="PF08676">
    <property type="entry name" value="MutL_C"/>
    <property type="match status" value="1"/>
</dbReference>
<dbReference type="AlphaFoldDB" id="A0A2H6KHK9"/>
<dbReference type="GO" id="GO:0140664">
    <property type="term" value="F:ATP-dependent DNA damage sensor activity"/>
    <property type="evidence" value="ECO:0007669"/>
    <property type="project" value="InterPro"/>
</dbReference>
<comment type="caution">
    <text evidence="6">The sequence shown here is derived from an EMBL/GenBank/DDBJ whole genome shotgun (WGS) entry which is preliminary data.</text>
</comment>
<evidence type="ECO:0000256" key="3">
    <source>
        <dbReference type="SAM" id="MobiDB-lite"/>
    </source>
</evidence>
<organism evidence="6 7">
    <name type="scientific">Babesia ovata</name>
    <dbReference type="NCBI Taxonomy" id="189622"/>
    <lineage>
        <taxon>Eukaryota</taxon>
        <taxon>Sar</taxon>
        <taxon>Alveolata</taxon>
        <taxon>Apicomplexa</taxon>
        <taxon>Aconoidasida</taxon>
        <taxon>Piroplasmida</taxon>
        <taxon>Babesiidae</taxon>
        <taxon>Babesia</taxon>
    </lineage>
</organism>
<dbReference type="EMBL" id="BDSA01000005">
    <property type="protein sequence ID" value="GBE62461.1"/>
    <property type="molecule type" value="Genomic_DNA"/>
</dbReference>
<dbReference type="Gene3D" id="3.30.565.10">
    <property type="entry name" value="Histidine kinase-like ATPase, C-terminal domain"/>
    <property type="match status" value="2"/>
</dbReference>
<keyword evidence="2" id="KW-0227">DNA damage</keyword>
<accession>A0A2H6KHK9</accession>
<dbReference type="GO" id="GO:0006298">
    <property type="term" value="P:mismatch repair"/>
    <property type="evidence" value="ECO:0007669"/>
    <property type="project" value="InterPro"/>
</dbReference>
<keyword evidence="7" id="KW-1185">Reference proteome</keyword>
<dbReference type="PANTHER" id="PTHR10073:SF52">
    <property type="entry name" value="MISMATCH REPAIR ENDONUCLEASE PMS2"/>
    <property type="match status" value="1"/>
</dbReference>
<dbReference type="InterPro" id="IPR037198">
    <property type="entry name" value="MutL_C_sf"/>
</dbReference>
<dbReference type="Pfam" id="PF13589">
    <property type="entry name" value="HATPase_c_3"/>
    <property type="match status" value="1"/>
</dbReference>
<feature type="compositionally biased region" description="Polar residues" evidence="3">
    <location>
        <begin position="354"/>
        <end position="382"/>
    </location>
</feature>
<dbReference type="SUPFAM" id="SSF55874">
    <property type="entry name" value="ATPase domain of HSP90 chaperone/DNA topoisomerase II/histidine kinase"/>
    <property type="match status" value="1"/>
</dbReference>
<evidence type="ECO:0000313" key="6">
    <source>
        <dbReference type="EMBL" id="GBE62461.1"/>
    </source>
</evidence>
<feature type="compositionally biased region" description="Polar residues" evidence="3">
    <location>
        <begin position="577"/>
        <end position="587"/>
    </location>
</feature>
<feature type="region of interest" description="Disordered" evidence="3">
    <location>
        <begin position="426"/>
        <end position="498"/>
    </location>
</feature>
<feature type="compositionally biased region" description="Basic and acidic residues" evidence="3">
    <location>
        <begin position="330"/>
        <end position="352"/>
    </location>
</feature>
<name>A0A2H6KHK9_9APIC</name>
<dbReference type="InterPro" id="IPR042120">
    <property type="entry name" value="MutL_C_dimsub"/>
</dbReference>
<feature type="region of interest" description="Disordered" evidence="3">
    <location>
        <begin position="575"/>
        <end position="605"/>
    </location>
</feature>
<dbReference type="Pfam" id="PF01119">
    <property type="entry name" value="DNA_mis_repair"/>
    <property type="match status" value="1"/>
</dbReference>
<dbReference type="SUPFAM" id="SSF54211">
    <property type="entry name" value="Ribosomal protein S5 domain 2-like"/>
    <property type="match status" value="1"/>
</dbReference>
<dbReference type="GeneID" id="39876231"/>
<feature type="domain" description="MutL C-terminal dimerisation" evidence="4">
    <location>
        <begin position="686"/>
        <end position="881"/>
    </location>
</feature>
<gene>
    <name evidence="6" type="ORF">BOVATA_039540</name>
</gene>
<dbReference type="InterPro" id="IPR036890">
    <property type="entry name" value="HATPase_C_sf"/>
</dbReference>
<dbReference type="RefSeq" id="XP_028868704.1">
    <property type="nucleotide sequence ID" value="XM_029012871.1"/>
</dbReference>
<dbReference type="InterPro" id="IPR013507">
    <property type="entry name" value="DNA_mismatch_S5_2-like"/>
</dbReference>
<dbReference type="Gene3D" id="3.30.230.10">
    <property type="match status" value="1"/>
</dbReference>
<dbReference type="GO" id="GO:0030983">
    <property type="term" value="F:mismatched DNA binding"/>
    <property type="evidence" value="ECO:0007669"/>
    <property type="project" value="InterPro"/>
</dbReference>
<dbReference type="GO" id="GO:0016887">
    <property type="term" value="F:ATP hydrolysis activity"/>
    <property type="evidence" value="ECO:0007669"/>
    <property type="project" value="InterPro"/>
</dbReference>
<dbReference type="InterPro" id="IPR020568">
    <property type="entry name" value="Ribosomal_Su5_D2-typ_SF"/>
</dbReference>
<dbReference type="InterPro" id="IPR038973">
    <property type="entry name" value="MutL/Mlh/Pms-like"/>
</dbReference>
<comment type="similarity">
    <text evidence="1">Belongs to the DNA mismatch repair MutL/HexB family.</text>
</comment>
<protein>
    <submittedName>
        <fullName evidence="6">DNA mismatch repair protein</fullName>
    </submittedName>
</protein>
<dbReference type="Proteomes" id="UP000236319">
    <property type="component" value="Unassembled WGS sequence"/>
</dbReference>
<dbReference type="InterPro" id="IPR014790">
    <property type="entry name" value="MutL_C"/>
</dbReference>
<evidence type="ECO:0000256" key="2">
    <source>
        <dbReference type="ARBA" id="ARBA00022763"/>
    </source>
</evidence>